<accession>A0A7S2RVM1</accession>
<comment type="similarity">
    <text evidence="1">Belongs to the SPIRAL1 family.</text>
</comment>
<reference evidence="3" key="1">
    <citation type="submission" date="2021-01" db="EMBL/GenBank/DDBJ databases">
        <authorList>
            <person name="Corre E."/>
            <person name="Pelletier E."/>
            <person name="Niang G."/>
            <person name="Scheremetjew M."/>
            <person name="Finn R."/>
            <person name="Kale V."/>
            <person name="Holt S."/>
            <person name="Cochrane G."/>
            <person name="Meng A."/>
            <person name="Brown T."/>
            <person name="Cohen L."/>
        </authorList>
    </citation>
    <scope>NUCLEOTIDE SEQUENCE</scope>
    <source>
        <strain evidence="3">NY070348D</strain>
    </source>
</reference>
<dbReference type="PANTHER" id="PTHR33403:SF31">
    <property type="entry name" value="PROTEIN SPIRAL1-LIKE 1"/>
    <property type="match status" value="1"/>
</dbReference>
<gene>
    <name evidence="3" type="ORF">QSP1433_LOCUS7532</name>
    <name evidence="4" type="ORF">QSP1433_LOCUS7533</name>
</gene>
<feature type="compositionally biased region" description="Polar residues" evidence="2">
    <location>
        <begin position="109"/>
        <end position="123"/>
    </location>
</feature>
<name>A0A7S2RVM1_9STRA</name>
<dbReference type="AlphaFoldDB" id="A0A7S2RVM1"/>
<dbReference type="EMBL" id="HBHK01011961">
    <property type="protein sequence ID" value="CAD9682036.1"/>
    <property type="molecule type" value="Transcribed_RNA"/>
</dbReference>
<evidence type="ECO:0000313" key="4">
    <source>
        <dbReference type="EMBL" id="CAD9682038.1"/>
    </source>
</evidence>
<protein>
    <submittedName>
        <fullName evidence="3">Uncharacterized protein</fullName>
    </submittedName>
</protein>
<dbReference type="InterPro" id="IPR039613">
    <property type="entry name" value="SPR1/2/3/4/5"/>
</dbReference>
<organism evidence="3">
    <name type="scientific">Mucochytrium quahogii</name>
    <dbReference type="NCBI Taxonomy" id="96639"/>
    <lineage>
        <taxon>Eukaryota</taxon>
        <taxon>Sar</taxon>
        <taxon>Stramenopiles</taxon>
        <taxon>Bigyra</taxon>
        <taxon>Labyrinthulomycetes</taxon>
        <taxon>Thraustochytrida</taxon>
        <taxon>Thraustochytriidae</taxon>
        <taxon>Mucochytrium</taxon>
    </lineage>
</organism>
<sequence length="235" mass="24468">MGDSCNRNNYMGDRSSTRTYHSAASHHSKSSWSLGWTEPEAAQPRVSANAYATGSNQNAGNVLTGRPTSRVLAPPGGGHSDIFHHGPDPDQAAKATSRASAAAPERKVSSNAYASGSNQNAGNVLTDRPTTRVHAPPGGSSSNIFGTDPVQEPKASWVAPPQQQPVEPTPIVDKTNVVHTAPAPGTKKVEPPVDSRVSSNAYATGSNQNCGNFITERPTTRVHAPPGGVSNITFG</sequence>
<feature type="region of interest" description="Disordered" evidence="2">
    <location>
        <begin position="1"/>
        <end position="155"/>
    </location>
</feature>
<dbReference type="EMBL" id="HBHK01011962">
    <property type="protein sequence ID" value="CAD9682038.1"/>
    <property type="molecule type" value="Transcribed_RNA"/>
</dbReference>
<feature type="compositionally biased region" description="Polar residues" evidence="2">
    <location>
        <begin position="50"/>
        <end position="61"/>
    </location>
</feature>
<feature type="compositionally biased region" description="Low complexity" evidence="2">
    <location>
        <begin position="92"/>
        <end position="103"/>
    </location>
</feature>
<evidence type="ECO:0000313" key="3">
    <source>
        <dbReference type="EMBL" id="CAD9682036.1"/>
    </source>
</evidence>
<dbReference type="GO" id="GO:0043622">
    <property type="term" value="P:cortical microtubule organization"/>
    <property type="evidence" value="ECO:0007669"/>
    <property type="project" value="InterPro"/>
</dbReference>
<dbReference type="GO" id="GO:0010005">
    <property type="term" value="C:cortical microtubule, transverse to long axis"/>
    <property type="evidence" value="ECO:0007669"/>
    <property type="project" value="TreeGrafter"/>
</dbReference>
<proteinExistence type="inferred from homology"/>
<dbReference type="PANTHER" id="PTHR33403">
    <property type="entry name" value="SPR1"/>
    <property type="match status" value="1"/>
</dbReference>
<evidence type="ECO:0000256" key="2">
    <source>
        <dbReference type="SAM" id="MobiDB-lite"/>
    </source>
</evidence>
<evidence type="ECO:0000256" key="1">
    <source>
        <dbReference type="ARBA" id="ARBA00009656"/>
    </source>
</evidence>